<reference evidence="3 4" key="1">
    <citation type="submission" date="2019-02" db="EMBL/GenBank/DDBJ databases">
        <title>Genomic Encyclopedia of Type Strains, Phase IV (KMG-IV): sequencing the most valuable type-strain genomes for metagenomic binning, comparative biology and taxonomic classification.</title>
        <authorList>
            <person name="Goeker M."/>
        </authorList>
    </citation>
    <scope>NUCLEOTIDE SEQUENCE [LARGE SCALE GENOMIC DNA]</scope>
    <source>
        <strain evidence="3 4">DSM 105135</strain>
    </source>
</reference>
<dbReference type="AlphaFoldDB" id="A0A4Q7YLZ8"/>
<accession>A0A4Q7YLZ8</accession>
<dbReference type="EMBL" id="SHKX01000013">
    <property type="protein sequence ID" value="RZU38587.1"/>
    <property type="molecule type" value="Genomic_DNA"/>
</dbReference>
<dbReference type="InterPro" id="IPR010359">
    <property type="entry name" value="IrrE_HExxH"/>
</dbReference>
<dbReference type="PANTHER" id="PTHR43236:SF1">
    <property type="entry name" value="BLL7220 PROTEIN"/>
    <property type="match status" value="1"/>
</dbReference>
<dbReference type="PROSITE" id="PS50943">
    <property type="entry name" value="HTH_CROC1"/>
    <property type="match status" value="1"/>
</dbReference>
<comment type="similarity">
    <text evidence="1">Belongs to the short-chain fatty acyl-CoA assimilation regulator (ScfR) family.</text>
</comment>
<dbReference type="InterPro" id="IPR052345">
    <property type="entry name" value="Rad_response_metalloprotease"/>
</dbReference>
<dbReference type="GO" id="GO:0003677">
    <property type="term" value="F:DNA binding"/>
    <property type="evidence" value="ECO:0007669"/>
    <property type="project" value="InterPro"/>
</dbReference>
<dbReference type="PANTHER" id="PTHR43236">
    <property type="entry name" value="ANTITOXIN HIGA1"/>
    <property type="match status" value="1"/>
</dbReference>
<name>A0A4Q7YLZ8_9GAMM</name>
<dbReference type="Gene3D" id="1.10.260.40">
    <property type="entry name" value="lambda repressor-like DNA-binding domains"/>
    <property type="match status" value="1"/>
</dbReference>
<dbReference type="Gene3D" id="1.10.10.2910">
    <property type="match status" value="1"/>
</dbReference>
<dbReference type="Pfam" id="PF06114">
    <property type="entry name" value="Peptidase_M78"/>
    <property type="match status" value="1"/>
</dbReference>
<keyword evidence="4" id="KW-1185">Reference proteome</keyword>
<dbReference type="InterPro" id="IPR001387">
    <property type="entry name" value="Cro/C1-type_HTH"/>
</dbReference>
<dbReference type="InterPro" id="IPR010982">
    <property type="entry name" value="Lambda_DNA-bd_dom_sf"/>
</dbReference>
<evidence type="ECO:0000313" key="3">
    <source>
        <dbReference type="EMBL" id="RZU38587.1"/>
    </source>
</evidence>
<dbReference type="Pfam" id="PF13560">
    <property type="entry name" value="HTH_31"/>
    <property type="match status" value="1"/>
</dbReference>
<protein>
    <submittedName>
        <fullName evidence="3">Zn-dependent peptidase ImmA (M78 family)</fullName>
    </submittedName>
</protein>
<evidence type="ECO:0000313" key="4">
    <source>
        <dbReference type="Proteomes" id="UP000292423"/>
    </source>
</evidence>
<dbReference type="RefSeq" id="WP_130414273.1">
    <property type="nucleotide sequence ID" value="NZ_SHKX01000013.1"/>
</dbReference>
<evidence type="ECO:0000256" key="1">
    <source>
        <dbReference type="ARBA" id="ARBA00007227"/>
    </source>
</evidence>
<feature type="domain" description="HTH cro/C1-type" evidence="2">
    <location>
        <begin position="11"/>
        <end position="65"/>
    </location>
</feature>
<evidence type="ECO:0000259" key="2">
    <source>
        <dbReference type="PROSITE" id="PS50943"/>
    </source>
</evidence>
<dbReference type="SMART" id="SM00530">
    <property type="entry name" value="HTH_XRE"/>
    <property type="match status" value="1"/>
</dbReference>
<organism evidence="3 4">
    <name type="scientific">Fluviicoccus keumensis</name>
    <dbReference type="NCBI Taxonomy" id="1435465"/>
    <lineage>
        <taxon>Bacteria</taxon>
        <taxon>Pseudomonadati</taxon>
        <taxon>Pseudomonadota</taxon>
        <taxon>Gammaproteobacteria</taxon>
        <taxon>Moraxellales</taxon>
        <taxon>Moraxellaceae</taxon>
        <taxon>Fluviicoccus</taxon>
    </lineage>
</organism>
<dbReference type="CDD" id="cd00093">
    <property type="entry name" value="HTH_XRE"/>
    <property type="match status" value="1"/>
</dbReference>
<dbReference type="OrthoDB" id="9794834at2"/>
<sequence>METNNFHGDRLRLARLMSGMTQQELGHWVSVSRQFVHQMESGDKSPAEDVSAALAEVLKVKPSFFNHSIVNDVKYEQCHFRKRKTTPVGLANRVLALGTIFELLVDILDHHLELPEPDFPAAQVDNPDAEALEREAESCRKHWNLGLMAPISNMVRVLENAGAVITSFDDVSDKVDALSINRKRPIVVLNRNKGSSCRIRFDLAHECGHLILHQGLETGCNQTEKEADCFASAFLFPRSAFLKEFEGCVGPTRIRWERIYSLKRRWMMSARAIIYRANYLGLLTAQQYRTANVFLSKGGRTEEYDDEIPYENPEILGAALDIIYSKMGVSIFDIADSLGVSEEIIAQLTGYDLSKQAQAKNVTSLLLHRKG</sequence>
<dbReference type="Proteomes" id="UP000292423">
    <property type="component" value="Unassembled WGS sequence"/>
</dbReference>
<gene>
    <name evidence="3" type="ORF">EV700_2522</name>
</gene>
<comment type="caution">
    <text evidence="3">The sequence shown here is derived from an EMBL/GenBank/DDBJ whole genome shotgun (WGS) entry which is preliminary data.</text>
</comment>
<dbReference type="SUPFAM" id="SSF47413">
    <property type="entry name" value="lambda repressor-like DNA-binding domains"/>
    <property type="match status" value="1"/>
</dbReference>
<proteinExistence type="inferred from homology"/>